<dbReference type="InterPro" id="IPR005790">
    <property type="entry name" value="DNA_polIII_delta"/>
</dbReference>
<keyword evidence="4" id="KW-0862">Zinc</keyword>
<dbReference type="SUPFAM" id="SSF48019">
    <property type="entry name" value="post-AAA+ oligomerization domain-like"/>
    <property type="match status" value="1"/>
</dbReference>
<dbReference type="GO" id="GO:0006261">
    <property type="term" value="P:DNA-templated DNA replication"/>
    <property type="evidence" value="ECO:0007669"/>
    <property type="project" value="TreeGrafter"/>
</dbReference>
<dbReference type="InterPro" id="IPR027417">
    <property type="entry name" value="P-loop_NTPase"/>
</dbReference>
<keyword evidence="5 8" id="KW-0067">ATP-binding</keyword>
<dbReference type="SMART" id="SM00382">
    <property type="entry name" value="AAA"/>
    <property type="match status" value="1"/>
</dbReference>
<dbReference type="OrthoDB" id="9810148at2"/>
<evidence type="ECO:0000256" key="2">
    <source>
        <dbReference type="ARBA" id="ARBA00022723"/>
    </source>
</evidence>
<dbReference type="PRINTS" id="PR00300">
    <property type="entry name" value="CLPPROTEASEA"/>
</dbReference>
<dbReference type="InterPro" id="IPR008921">
    <property type="entry name" value="DNA_pol3_clamp-load_cplx_C"/>
</dbReference>
<keyword evidence="3 8" id="KW-0547">Nucleotide-binding</keyword>
<feature type="domain" description="AAA+ ATPase" evidence="10">
    <location>
        <begin position="38"/>
        <end position="168"/>
    </location>
</feature>
<dbReference type="GO" id="GO:0046872">
    <property type="term" value="F:metal ion binding"/>
    <property type="evidence" value="ECO:0007669"/>
    <property type="project" value="UniProtKB-KW"/>
</dbReference>
<dbReference type="Gene3D" id="1.10.8.60">
    <property type="match status" value="1"/>
</dbReference>
<evidence type="ECO:0000313" key="11">
    <source>
        <dbReference type="EMBL" id="SIR00820.1"/>
    </source>
</evidence>
<keyword evidence="12" id="KW-1185">Reference proteome</keyword>
<protein>
    <recommendedName>
        <fullName evidence="8">DNA polymerase III subunit gamma/tau</fullName>
        <ecNumber evidence="8">2.7.7.7</ecNumber>
    </recommendedName>
</protein>
<dbReference type="RefSeq" id="WP_076549073.1">
    <property type="nucleotide sequence ID" value="NZ_FTMA01000005.1"/>
</dbReference>
<keyword evidence="2" id="KW-0479">Metal-binding</keyword>
<evidence type="ECO:0000256" key="7">
    <source>
        <dbReference type="ARBA" id="ARBA00049244"/>
    </source>
</evidence>
<accession>A0A1N6XEY6</accession>
<dbReference type="Proteomes" id="UP000186953">
    <property type="component" value="Unassembled WGS sequence"/>
</dbReference>
<dbReference type="EC" id="2.7.7.7" evidence="8"/>
<evidence type="ECO:0000256" key="5">
    <source>
        <dbReference type="ARBA" id="ARBA00022840"/>
    </source>
</evidence>
<dbReference type="Gene3D" id="3.40.50.300">
    <property type="entry name" value="P-loop containing nucleotide triphosphate hydrolases"/>
    <property type="match status" value="1"/>
</dbReference>
<keyword evidence="8" id="KW-0808">Transferase</keyword>
<comment type="subunit">
    <text evidence="8">DNA polymerase III contains a core (composed of alpha, epsilon and theta chains) that associates with a tau subunit. This core dimerizes to form the POLIII' complex. PolIII' associates with the gamma complex (composed of gamma, delta, delta', psi and chi chains) and with the beta chain to form the complete DNA polymerase III complex.</text>
</comment>
<dbReference type="InterPro" id="IPR003593">
    <property type="entry name" value="AAA+_ATPase"/>
</dbReference>
<keyword evidence="8" id="KW-0548">Nucleotidyltransferase</keyword>
<feature type="compositionally biased region" description="Polar residues" evidence="9">
    <location>
        <begin position="394"/>
        <end position="416"/>
    </location>
</feature>
<feature type="compositionally biased region" description="Polar residues" evidence="9">
    <location>
        <begin position="434"/>
        <end position="448"/>
    </location>
</feature>
<gene>
    <name evidence="8" type="primary">dnaX</name>
    <name evidence="11" type="ORF">SAMN05421797_10596</name>
</gene>
<dbReference type="InterPro" id="IPR012763">
    <property type="entry name" value="DNA_pol_III_sug/sutau_N"/>
</dbReference>
<dbReference type="NCBIfam" id="TIGR01128">
    <property type="entry name" value="holA"/>
    <property type="match status" value="1"/>
</dbReference>
<dbReference type="GO" id="GO:0009360">
    <property type="term" value="C:DNA polymerase III complex"/>
    <property type="evidence" value="ECO:0007669"/>
    <property type="project" value="InterPro"/>
</dbReference>
<dbReference type="Pfam" id="PF22608">
    <property type="entry name" value="DNAX_ATPase_lid"/>
    <property type="match status" value="1"/>
</dbReference>
<evidence type="ECO:0000256" key="8">
    <source>
        <dbReference type="RuleBase" id="RU364063"/>
    </source>
</evidence>
<evidence type="ECO:0000259" key="10">
    <source>
        <dbReference type="SMART" id="SM00382"/>
    </source>
</evidence>
<dbReference type="Pfam" id="PF13177">
    <property type="entry name" value="DNA_pol3_delta2"/>
    <property type="match status" value="1"/>
</dbReference>
<dbReference type="NCBIfam" id="NF004046">
    <property type="entry name" value="PRK05563.1"/>
    <property type="match status" value="1"/>
</dbReference>
<evidence type="ECO:0000256" key="4">
    <source>
        <dbReference type="ARBA" id="ARBA00022833"/>
    </source>
</evidence>
<dbReference type="STRING" id="228959.SAMN05421797_10596"/>
<dbReference type="NCBIfam" id="NF011531">
    <property type="entry name" value="PRK14971.1"/>
    <property type="match status" value="1"/>
</dbReference>
<dbReference type="EMBL" id="FTMA01000005">
    <property type="protein sequence ID" value="SIR00820.1"/>
    <property type="molecule type" value="Genomic_DNA"/>
</dbReference>
<dbReference type="GO" id="GO:0003677">
    <property type="term" value="F:DNA binding"/>
    <property type="evidence" value="ECO:0007669"/>
    <property type="project" value="InterPro"/>
</dbReference>
<dbReference type="GO" id="GO:0005524">
    <property type="term" value="F:ATP binding"/>
    <property type="evidence" value="ECO:0007669"/>
    <property type="project" value="UniProtKB-KW"/>
</dbReference>
<proteinExistence type="inferred from homology"/>
<dbReference type="Gene3D" id="1.20.272.10">
    <property type="match status" value="1"/>
</dbReference>
<dbReference type="AlphaFoldDB" id="A0A1N6XEY6"/>
<feature type="region of interest" description="Disordered" evidence="9">
    <location>
        <begin position="394"/>
        <end position="451"/>
    </location>
</feature>
<evidence type="ECO:0000256" key="3">
    <source>
        <dbReference type="ARBA" id="ARBA00022741"/>
    </source>
</evidence>
<name>A0A1N6XEY6_9FLAO</name>
<dbReference type="GO" id="GO:0003887">
    <property type="term" value="F:DNA-directed DNA polymerase activity"/>
    <property type="evidence" value="ECO:0007669"/>
    <property type="project" value="UniProtKB-KW"/>
</dbReference>
<reference evidence="12" key="1">
    <citation type="submission" date="2017-01" db="EMBL/GenBank/DDBJ databases">
        <authorList>
            <person name="Varghese N."/>
            <person name="Submissions S."/>
        </authorList>
    </citation>
    <scope>NUCLEOTIDE SEQUENCE [LARGE SCALE GENOMIC DNA]</scope>
    <source>
        <strain evidence="12">DSM 15366</strain>
    </source>
</reference>
<sequence length="613" mass="68975">MEPFIVSARKYRPQTFKDVVGQQSITNTLQNAIDQNHLAQALLFCGPRGVGKTTCARILAKQINSDGTEQENEDFAFNIFELDAASNNSVDDIRNLIDQVRIPPQVGKYKVYIIDEVHMLSQSAFNAFLKTLEEPPKHAIFILATTEKHKIIPTILSRCQIFDFKRITVKDAAEYLKYIAENQGVNAEDDALHIIAQKADGAMRDALSIFDRVVSFSGSELTRKAVTENLNVLDYDTYFEATDLILEHNIPGLLILFNKTLSLGFDGHHFIAGLASHFRDLMVCQHPDTINLLEVGEAAQQLYRDQSKNTAPSFLLKGLEISNDCDLKYKTSKNQRLLVELTLMKLASINFDGEKKNPESVALNNKTIDFIAPSAFYNQVPTKKNVVKPVTENQIVGTPSEGSKETIATNKFTGTPSAPKPGQATAEAQVTPKEPQQNTKATPTAESTTDVKKPIINLPKKRVSGLSISSLNAKKQHELNKVEVVIDENNLPKDAFTEEELRKHWADFIEIIDKKGQKILASNLHSDIPKLKEGFAIHLELPNGTMKKEIEREQFELMEYLRAKLNNHFVHLVITVNETTSTKFAFTPEEKYEKLRQKNPVIDLLRQEFDLFL</sequence>
<dbReference type="NCBIfam" id="TIGR02397">
    <property type="entry name" value="dnaX_nterm"/>
    <property type="match status" value="1"/>
</dbReference>
<evidence type="ECO:0000256" key="9">
    <source>
        <dbReference type="SAM" id="MobiDB-lite"/>
    </source>
</evidence>
<keyword evidence="6 8" id="KW-0239">DNA-directed DNA polymerase</keyword>
<dbReference type="PANTHER" id="PTHR11669:SF0">
    <property type="entry name" value="PROTEIN STICHEL-LIKE 2"/>
    <property type="match status" value="1"/>
</dbReference>
<dbReference type="InterPro" id="IPR050238">
    <property type="entry name" value="DNA_Rep/Repair_Clamp_Loader"/>
</dbReference>
<dbReference type="SUPFAM" id="SSF52540">
    <property type="entry name" value="P-loop containing nucleoside triphosphate hydrolases"/>
    <property type="match status" value="1"/>
</dbReference>
<evidence type="ECO:0000256" key="6">
    <source>
        <dbReference type="ARBA" id="ARBA00022932"/>
    </source>
</evidence>
<dbReference type="PANTHER" id="PTHR11669">
    <property type="entry name" value="REPLICATION FACTOR C / DNA POLYMERASE III GAMMA-TAU SUBUNIT"/>
    <property type="match status" value="1"/>
</dbReference>
<organism evidence="11 12">
    <name type="scientific">Maribacter ulvicola</name>
    <dbReference type="NCBI Taxonomy" id="228959"/>
    <lineage>
        <taxon>Bacteria</taxon>
        <taxon>Pseudomonadati</taxon>
        <taxon>Bacteroidota</taxon>
        <taxon>Flavobacteriia</taxon>
        <taxon>Flavobacteriales</taxon>
        <taxon>Flavobacteriaceae</taxon>
        <taxon>Maribacter</taxon>
    </lineage>
</organism>
<keyword evidence="8" id="KW-0235">DNA replication</keyword>
<comment type="similarity">
    <text evidence="1 8">Belongs to the DnaX/STICHEL family.</text>
</comment>
<comment type="function">
    <text evidence="8">DNA polymerase III is a complex, multichain enzyme responsible for most of the replicative synthesis in bacteria. This DNA polymerase also exhibits 3' to 5' exonuclease activity.</text>
</comment>
<dbReference type="InterPro" id="IPR001270">
    <property type="entry name" value="ClpA/B"/>
</dbReference>
<comment type="catalytic activity">
    <reaction evidence="7 8">
        <text>DNA(n) + a 2'-deoxyribonucleoside 5'-triphosphate = DNA(n+1) + diphosphate</text>
        <dbReference type="Rhea" id="RHEA:22508"/>
        <dbReference type="Rhea" id="RHEA-COMP:17339"/>
        <dbReference type="Rhea" id="RHEA-COMP:17340"/>
        <dbReference type="ChEBI" id="CHEBI:33019"/>
        <dbReference type="ChEBI" id="CHEBI:61560"/>
        <dbReference type="ChEBI" id="CHEBI:173112"/>
        <dbReference type="EC" id="2.7.7.7"/>
    </reaction>
</comment>
<dbReference type="InterPro" id="IPR045085">
    <property type="entry name" value="HLD_clamp_pol_III_gamma_tau"/>
</dbReference>
<dbReference type="CDD" id="cd18137">
    <property type="entry name" value="HLD_clamp_pol_III_gamma_tau"/>
    <property type="match status" value="1"/>
</dbReference>
<dbReference type="CDD" id="cd00009">
    <property type="entry name" value="AAA"/>
    <property type="match status" value="1"/>
</dbReference>
<evidence type="ECO:0000256" key="1">
    <source>
        <dbReference type="ARBA" id="ARBA00006360"/>
    </source>
</evidence>
<evidence type="ECO:0000313" key="12">
    <source>
        <dbReference type="Proteomes" id="UP000186953"/>
    </source>
</evidence>